<evidence type="ECO:0000313" key="4">
    <source>
        <dbReference type="Proteomes" id="UP000023152"/>
    </source>
</evidence>
<keyword evidence="1" id="KW-0175">Coiled coil</keyword>
<evidence type="ECO:0000313" key="3">
    <source>
        <dbReference type="EMBL" id="ETO31072.1"/>
    </source>
</evidence>
<evidence type="ECO:0000256" key="1">
    <source>
        <dbReference type="SAM" id="Coils"/>
    </source>
</evidence>
<evidence type="ECO:0000256" key="2">
    <source>
        <dbReference type="SAM" id="SignalP"/>
    </source>
</evidence>
<dbReference type="Proteomes" id="UP000023152">
    <property type="component" value="Unassembled WGS sequence"/>
</dbReference>
<accession>X6P0L4</accession>
<gene>
    <name evidence="3" type="ORF">RFI_06048</name>
</gene>
<feature type="chain" id="PRO_5004977109" evidence="2">
    <location>
        <begin position="30"/>
        <end position="187"/>
    </location>
</feature>
<feature type="signal peptide" evidence="2">
    <location>
        <begin position="1"/>
        <end position="29"/>
    </location>
</feature>
<reference evidence="3 4" key="1">
    <citation type="journal article" date="2013" name="Curr. Biol.">
        <title>The Genome of the Foraminiferan Reticulomyxa filosa.</title>
        <authorList>
            <person name="Glockner G."/>
            <person name="Hulsmann N."/>
            <person name="Schleicher M."/>
            <person name="Noegel A.A."/>
            <person name="Eichinger L."/>
            <person name="Gallinger C."/>
            <person name="Pawlowski J."/>
            <person name="Sierra R."/>
            <person name="Euteneuer U."/>
            <person name="Pillet L."/>
            <person name="Moustafa A."/>
            <person name="Platzer M."/>
            <person name="Groth M."/>
            <person name="Szafranski K."/>
            <person name="Schliwa M."/>
        </authorList>
    </citation>
    <scope>NUCLEOTIDE SEQUENCE [LARGE SCALE GENOMIC DNA]</scope>
</reference>
<proteinExistence type="predicted"/>
<organism evidence="3 4">
    <name type="scientific">Reticulomyxa filosa</name>
    <dbReference type="NCBI Taxonomy" id="46433"/>
    <lineage>
        <taxon>Eukaryota</taxon>
        <taxon>Sar</taxon>
        <taxon>Rhizaria</taxon>
        <taxon>Retaria</taxon>
        <taxon>Foraminifera</taxon>
        <taxon>Monothalamids</taxon>
        <taxon>Reticulomyxidae</taxon>
        <taxon>Reticulomyxa</taxon>
    </lineage>
</organism>
<keyword evidence="4" id="KW-1185">Reference proteome</keyword>
<dbReference type="EMBL" id="ASPP01005150">
    <property type="protein sequence ID" value="ETO31072.1"/>
    <property type="molecule type" value="Genomic_DNA"/>
</dbReference>
<keyword evidence="2" id="KW-0732">Signal</keyword>
<dbReference type="AlphaFoldDB" id="X6P0L4"/>
<name>X6P0L4_RETFI</name>
<feature type="coiled-coil region" evidence="1">
    <location>
        <begin position="91"/>
        <end position="165"/>
    </location>
</feature>
<sequence length="187" mass="21768">MKCIDKNSKFNCKITLFLLVLLTTLLTQMQHIFIGYCKYCGGEGYYVGSNTVNWLVSQANANSCKHEPVERSELSNESSGCFPTVKEATYRESLTNRKRNSEKCIERLKKDLQKMQEEAQINEHAIETTFEALTAKLRQRKEELLEEARAKQKEREAELIKLKEELIKYGKSCEKAVHDLWHIIKKF</sequence>
<protein>
    <submittedName>
        <fullName evidence="3">Uncharacterized protein</fullName>
    </submittedName>
</protein>
<comment type="caution">
    <text evidence="3">The sequence shown here is derived from an EMBL/GenBank/DDBJ whole genome shotgun (WGS) entry which is preliminary data.</text>
</comment>